<dbReference type="EMBL" id="QJKJ01014325">
    <property type="protein sequence ID" value="RDX64561.1"/>
    <property type="molecule type" value="Genomic_DNA"/>
</dbReference>
<name>A0A371EEV0_MUCPR</name>
<sequence length="207" mass="23988">MSLYQIVFGKTCHLSVEIEHQAYWAVKRGNYSCRSWMSCAWKLMRTLESTRERILRKEFRFGQKVLLFHSRLKLIVSKLCSRWDGPFIVTKVFSYSVVKVNGHHLKPYYEGLNLSLKVSEVEIILLIKPIILEDALEEIPDFECIVFYVVVLSTPDSRRIAFRLTIISPIVGKTMIHPILGGSKEHWNCFGSRVHSKCEGGTSRYCE</sequence>
<dbReference type="AlphaFoldDB" id="A0A371EEV0"/>
<protein>
    <submittedName>
        <fullName evidence="1">Uncharacterized protein</fullName>
    </submittedName>
</protein>
<comment type="caution">
    <text evidence="1">The sequence shown here is derived from an EMBL/GenBank/DDBJ whole genome shotgun (WGS) entry which is preliminary data.</text>
</comment>
<dbReference type="Proteomes" id="UP000257109">
    <property type="component" value="Unassembled WGS sequence"/>
</dbReference>
<evidence type="ECO:0000313" key="2">
    <source>
        <dbReference type="Proteomes" id="UP000257109"/>
    </source>
</evidence>
<gene>
    <name evidence="1" type="ORF">CR513_56869</name>
</gene>
<accession>A0A371EEV0</accession>
<feature type="non-terminal residue" evidence="1">
    <location>
        <position position="1"/>
    </location>
</feature>
<reference evidence="1" key="1">
    <citation type="submission" date="2018-05" db="EMBL/GenBank/DDBJ databases">
        <title>Draft genome of Mucuna pruriens seed.</title>
        <authorList>
            <person name="Nnadi N.E."/>
            <person name="Vos R."/>
            <person name="Hasami M.H."/>
            <person name="Devisetty U.K."/>
            <person name="Aguiy J.C."/>
        </authorList>
    </citation>
    <scope>NUCLEOTIDE SEQUENCE [LARGE SCALE GENOMIC DNA]</scope>
    <source>
        <strain evidence="1">JCA_2017</strain>
    </source>
</reference>
<dbReference type="OrthoDB" id="1429661at2759"/>
<keyword evidence="2" id="KW-1185">Reference proteome</keyword>
<organism evidence="1 2">
    <name type="scientific">Mucuna pruriens</name>
    <name type="common">Velvet bean</name>
    <name type="synonym">Dolichos pruriens</name>
    <dbReference type="NCBI Taxonomy" id="157652"/>
    <lineage>
        <taxon>Eukaryota</taxon>
        <taxon>Viridiplantae</taxon>
        <taxon>Streptophyta</taxon>
        <taxon>Embryophyta</taxon>
        <taxon>Tracheophyta</taxon>
        <taxon>Spermatophyta</taxon>
        <taxon>Magnoliopsida</taxon>
        <taxon>eudicotyledons</taxon>
        <taxon>Gunneridae</taxon>
        <taxon>Pentapetalae</taxon>
        <taxon>rosids</taxon>
        <taxon>fabids</taxon>
        <taxon>Fabales</taxon>
        <taxon>Fabaceae</taxon>
        <taxon>Papilionoideae</taxon>
        <taxon>50 kb inversion clade</taxon>
        <taxon>NPAAA clade</taxon>
        <taxon>indigoferoid/millettioid clade</taxon>
        <taxon>Phaseoleae</taxon>
        <taxon>Mucuna</taxon>
    </lineage>
</organism>
<proteinExistence type="predicted"/>
<evidence type="ECO:0000313" key="1">
    <source>
        <dbReference type="EMBL" id="RDX64561.1"/>
    </source>
</evidence>